<protein>
    <recommendedName>
        <fullName evidence="10">Glycerol-3-phosphate dehydrogenase [NAD(P)+]</fullName>
        <ecNumber evidence="10">1.1.1.94</ecNumber>
    </recommendedName>
    <alternativeName>
        <fullName evidence="10">NAD(P)(+)-dependent glycerol-3-phosphate dehydrogenase</fullName>
    </alternativeName>
    <alternativeName>
        <fullName evidence="10">NAD(P)H-dependent dihydroxyacetone-phosphate reductase</fullName>
    </alternativeName>
</protein>
<keyword evidence="19" id="KW-1185">Reference proteome</keyword>
<keyword evidence="9 10" id="KW-1208">Phospholipid metabolism</keyword>
<evidence type="ECO:0000256" key="2">
    <source>
        <dbReference type="ARBA" id="ARBA00022516"/>
    </source>
</evidence>
<dbReference type="SUPFAM" id="SSF48179">
    <property type="entry name" value="6-phosphogluconate dehydrogenase C-terminal domain-like"/>
    <property type="match status" value="1"/>
</dbReference>
<feature type="binding site" evidence="10">
    <location>
        <position position="129"/>
    </location>
    <ligand>
        <name>sn-glycerol 3-phosphate</name>
        <dbReference type="ChEBI" id="CHEBI:57597"/>
    </ligand>
</feature>
<evidence type="ECO:0000259" key="16">
    <source>
        <dbReference type="Pfam" id="PF01210"/>
    </source>
</evidence>
<comment type="pathway">
    <text evidence="10">Membrane lipid metabolism; glycerophospholipid metabolism.</text>
</comment>
<dbReference type="PRINTS" id="PR00077">
    <property type="entry name" value="GPDHDRGNASE"/>
</dbReference>
<dbReference type="PANTHER" id="PTHR11728:SF1">
    <property type="entry name" value="GLYCEROL-3-PHOSPHATE DEHYDROGENASE [NAD(+)] 2, CHLOROPLASTIC"/>
    <property type="match status" value="1"/>
</dbReference>
<dbReference type="InterPro" id="IPR006109">
    <property type="entry name" value="G3P_DH_NAD-dep_C"/>
</dbReference>
<comment type="subcellular location">
    <subcellularLocation>
        <location evidence="10">Cytoplasm</location>
    </subcellularLocation>
</comment>
<comment type="catalytic activity">
    <reaction evidence="10">
        <text>sn-glycerol 3-phosphate + NAD(+) = dihydroxyacetone phosphate + NADH + H(+)</text>
        <dbReference type="Rhea" id="RHEA:11092"/>
        <dbReference type="ChEBI" id="CHEBI:15378"/>
        <dbReference type="ChEBI" id="CHEBI:57540"/>
        <dbReference type="ChEBI" id="CHEBI:57597"/>
        <dbReference type="ChEBI" id="CHEBI:57642"/>
        <dbReference type="ChEBI" id="CHEBI:57945"/>
        <dbReference type="EC" id="1.1.1.94"/>
    </reaction>
</comment>
<dbReference type="GO" id="GO:0051287">
    <property type="term" value="F:NAD binding"/>
    <property type="evidence" value="ECO:0007669"/>
    <property type="project" value="InterPro"/>
</dbReference>
<name>A0A1I6U3S1_9RHOB</name>
<dbReference type="STRING" id="311180.SAMN04488050_107128"/>
<dbReference type="InterPro" id="IPR036291">
    <property type="entry name" value="NAD(P)-bd_dom_sf"/>
</dbReference>
<evidence type="ECO:0000259" key="17">
    <source>
        <dbReference type="Pfam" id="PF07479"/>
    </source>
</evidence>
<dbReference type="HAMAP" id="MF_00394">
    <property type="entry name" value="NAD_Glyc3P_dehydrog"/>
    <property type="match status" value="1"/>
</dbReference>
<feature type="binding site" evidence="10">
    <location>
        <position position="237"/>
    </location>
    <ligand>
        <name>sn-glycerol 3-phosphate</name>
        <dbReference type="ChEBI" id="CHEBI:57597"/>
    </ligand>
</feature>
<evidence type="ECO:0000256" key="9">
    <source>
        <dbReference type="ARBA" id="ARBA00023264"/>
    </source>
</evidence>
<feature type="active site" description="Proton acceptor" evidence="10 11">
    <location>
        <position position="184"/>
    </location>
</feature>
<dbReference type="Gene3D" id="1.10.1040.10">
    <property type="entry name" value="N-(1-d-carboxylethyl)-l-norvaline Dehydrogenase, domain 2"/>
    <property type="match status" value="1"/>
</dbReference>
<feature type="binding site" evidence="10">
    <location>
        <position position="248"/>
    </location>
    <ligand>
        <name>NADPH</name>
        <dbReference type="ChEBI" id="CHEBI:57783"/>
    </ligand>
</feature>
<feature type="binding site" evidence="10">
    <location>
        <position position="247"/>
    </location>
    <ligand>
        <name>sn-glycerol 3-phosphate</name>
        <dbReference type="ChEBI" id="CHEBI:57597"/>
    </ligand>
</feature>
<dbReference type="PANTHER" id="PTHR11728">
    <property type="entry name" value="GLYCEROL-3-PHOSPHATE DEHYDROGENASE"/>
    <property type="match status" value="1"/>
</dbReference>
<dbReference type="Gene3D" id="3.40.50.720">
    <property type="entry name" value="NAD(P)-binding Rossmann-like Domain"/>
    <property type="match status" value="1"/>
</dbReference>
<dbReference type="Pfam" id="PF07479">
    <property type="entry name" value="NAD_Gly3P_dh_C"/>
    <property type="match status" value="1"/>
</dbReference>
<evidence type="ECO:0000256" key="1">
    <source>
        <dbReference type="ARBA" id="ARBA00011009"/>
    </source>
</evidence>
<feature type="domain" description="Glycerol-3-phosphate dehydrogenase NAD-dependent C-terminal" evidence="17">
    <location>
        <begin position="173"/>
        <end position="308"/>
    </location>
</feature>
<dbReference type="GO" id="GO:0008654">
    <property type="term" value="P:phospholipid biosynthetic process"/>
    <property type="evidence" value="ECO:0007669"/>
    <property type="project" value="UniProtKB-KW"/>
</dbReference>
<dbReference type="GO" id="GO:0141152">
    <property type="term" value="F:glycerol-3-phosphate dehydrogenase (NAD+) activity"/>
    <property type="evidence" value="ECO:0007669"/>
    <property type="project" value="RHEA"/>
</dbReference>
<keyword evidence="10" id="KW-0963">Cytoplasm</keyword>
<evidence type="ECO:0000256" key="13">
    <source>
        <dbReference type="PIRSR" id="PIRSR000114-3"/>
    </source>
</evidence>
<dbReference type="FunFam" id="3.40.50.720:FF:000019">
    <property type="entry name" value="Glycerol-3-phosphate dehydrogenase [NAD(P)+]"/>
    <property type="match status" value="1"/>
</dbReference>
<evidence type="ECO:0000256" key="5">
    <source>
        <dbReference type="ARBA" id="ARBA00023002"/>
    </source>
</evidence>
<dbReference type="GO" id="GO:0005975">
    <property type="term" value="P:carbohydrate metabolic process"/>
    <property type="evidence" value="ECO:0007669"/>
    <property type="project" value="InterPro"/>
</dbReference>
<dbReference type="UniPathway" id="UPA00940"/>
<feature type="domain" description="Glycerol-3-phosphate dehydrogenase NAD-dependent N-terminal" evidence="16">
    <location>
        <begin position="2"/>
        <end position="152"/>
    </location>
</feature>
<feature type="binding site" evidence="12">
    <location>
        <begin position="248"/>
        <end position="249"/>
    </location>
    <ligand>
        <name>substrate</name>
    </ligand>
</feature>
<evidence type="ECO:0000256" key="14">
    <source>
        <dbReference type="RuleBase" id="RU000437"/>
    </source>
</evidence>
<dbReference type="GO" id="GO:0046168">
    <property type="term" value="P:glycerol-3-phosphate catabolic process"/>
    <property type="evidence" value="ECO:0007669"/>
    <property type="project" value="InterPro"/>
</dbReference>
<comment type="caution">
    <text evidence="10">Lacks conserved residue(s) required for the propagation of feature annotation.</text>
</comment>
<feature type="binding site" evidence="10">
    <location>
        <position position="30"/>
    </location>
    <ligand>
        <name>NADPH</name>
        <dbReference type="ChEBI" id="CHEBI:57783"/>
    </ligand>
</feature>
<dbReference type="PIRSF" id="PIRSF000114">
    <property type="entry name" value="Glycerol-3-P_dh"/>
    <property type="match status" value="1"/>
</dbReference>
<dbReference type="NCBIfam" id="NF000942">
    <property type="entry name" value="PRK00094.1-4"/>
    <property type="match status" value="1"/>
</dbReference>
<dbReference type="InterPro" id="IPR008927">
    <property type="entry name" value="6-PGluconate_DH-like_C_sf"/>
</dbReference>
<gene>
    <name evidence="10" type="primary">gpsA</name>
    <name evidence="18" type="ORF">SAMN04488050_107128</name>
</gene>
<feature type="binding site" evidence="10">
    <location>
        <position position="249"/>
    </location>
    <ligand>
        <name>sn-glycerol 3-phosphate</name>
        <dbReference type="ChEBI" id="CHEBI:57597"/>
    </ligand>
</feature>
<evidence type="ECO:0000256" key="12">
    <source>
        <dbReference type="PIRSR" id="PIRSR000114-2"/>
    </source>
</evidence>
<feature type="binding site" evidence="13">
    <location>
        <begin position="6"/>
        <end position="11"/>
    </location>
    <ligand>
        <name>NAD(+)</name>
        <dbReference type="ChEBI" id="CHEBI:57540"/>
    </ligand>
</feature>
<dbReference type="EMBL" id="FOZW01000007">
    <property type="protein sequence ID" value="SFS96100.1"/>
    <property type="molecule type" value="Genomic_DNA"/>
</dbReference>
<dbReference type="OrthoDB" id="9812273at2"/>
<comment type="catalytic activity">
    <reaction evidence="10 15">
        <text>sn-glycerol 3-phosphate + NADP(+) = dihydroxyacetone phosphate + NADPH + H(+)</text>
        <dbReference type="Rhea" id="RHEA:11096"/>
        <dbReference type="ChEBI" id="CHEBI:15378"/>
        <dbReference type="ChEBI" id="CHEBI:57597"/>
        <dbReference type="ChEBI" id="CHEBI:57642"/>
        <dbReference type="ChEBI" id="CHEBI:57783"/>
        <dbReference type="ChEBI" id="CHEBI:58349"/>
        <dbReference type="EC" id="1.1.1.94"/>
    </reaction>
</comment>
<evidence type="ECO:0000256" key="6">
    <source>
        <dbReference type="ARBA" id="ARBA00023027"/>
    </source>
</evidence>
<feature type="binding site" evidence="10">
    <location>
        <position position="133"/>
    </location>
    <ligand>
        <name>NADPH</name>
        <dbReference type="ChEBI" id="CHEBI:57783"/>
    </ligand>
</feature>
<organism evidence="18 19">
    <name type="scientific">Alloyangia pacifica</name>
    <dbReference type="NCBI Taxonomy" id="311180"/>
    <lineage>
        <taxon>Bacteria</taxon>
        <taxon>Pseudomonadati</taxon>
        <taxon>Pseudomonadota</taxon>
        <taxon>Alphaproteobacteria</taxon>
        <taxon>Rhodobacterales</taxon>
        <taxon>Roseobacteraceae</taxon>
        <taxon>Alloyangia</taxon>
    </lineage>
</organism>
<dbReference type="GO" id="GO:0005829">
    <property type="term" value="C:cytosol"/>
    <property type="evidence" value="ECO:0007669"/>
    <property type="project" value="TreeGrafter"/>
</dbReference>
<dbReference type="SUPFAM" id="SSF51735">
    <property type="entry name" value="NAD(P)-binding Rossmann-fold domains"/>
    <property type="match status" value="1"/>
</dbReference>
<dbReference type="InterPro" id="IPR011128">
    <property type="entry name" value="G3P_DH_NAD-dep_N"/>
</dbReference>
<sequence>MIGVLGAGAFGTALAVALARDGRQVMLWGRNEGTMAEMARTRETARLPGVTLPEGIEITADLAHAAGAETLLLAVPMQTLSTVLGSVSAPLDGQKLVACCKGIDLATGEGPSHVIAHAKPGALPAILTGPSFAADIARGLPTALTLACEDAEAGLVLQHVLSTKTLRLYRSTDVTGAEVGGALKNVMAIACGACIGAGFGDSARAALMTRGFAEMTRLAVHLGAKPETVTGLSGLGDLALTCTSELSRNYRYGQALGRAEGFDPSVTVEGAATARAVAALAEREGIPMPVSGVVAALTEGKVTISEALDELLSRPLKEE</sequence>
<evidence type="ECO:0000313" key="18">
    <source>
        <dbReference type="EMBL" id="SFS96100.1"/>
    </source>
</evidence>
<evidence type="ECO:0000256" key="3">
    <source>
        <dbReference type="ARBA" id="ARBA00022741"/>
    </source>
</evidence>
<evidence type="ECO:0000256" key="8">
    <source>
        <dbReference type="ARBA" id="ARBA00023209"/>
    </source>
</evidence>
<feature type="binding site" evidence="10">
    <location>
        <position position="10"/>
    </location>
    <ligand>
        <name>NADPH</name>
        <dbReference type="ChEBI" id="CHEBI:57783"/>
    </ligand>
</feature>
<feature type="binding site" evidence="12">
    <location>
        <position position="101"/>
    </location>
    <ligand>
        <name>substrate</name>
    </ligand>
</feature>
<feature type="binding site" evidence="10">
    <location>
        <position position="131"/>
    </location>
    <ligand>
        <name>sn-glycerol 3-phosphate</name>
        <dbReference type="ChEBI" id="CHEBI:57597"/>
    </ligand>
</feature>
<evidence type="ECO:0000256" key="10">
    <source>
        <dbReference type="HAMAP-Rule" id="MF_00394"/>
    </source>
</evidence>
<reference evidence="19" key="1">
    <citation type="submission" date="2016-10" db="EMBL/GenBank/DDBJ databases">
        <authorList>
            <person name="Varghese N."/>
            <person name="Submissions S."/>
        </authorList>
    </citation>
    <scope>NUCLEOTIDE SEQUENCE [LARGE SCALE GENOMIC DNA]</scope>
    <source>
        <strain evidence="19">DSM 26894</strain>
    </source>
</reference>
<evidence type="ECO:0000256" key="7">
    <source>
        <dbReference type="ARBA" id="ARBA00023098"/>
    </source>
</evidence>
<dbReference type="AlphaFoldDB" id="A0A1I6U3S1"/>
<keyword evidence="6 10" id="KW-0520">NAD</keyword>
<dbReference type="InterPro" id="IPR013328">
    <property type="entry name" value="6PGD_dom2"/>
</dbReference>
<dbReference type="Proteomes" id="UP000199392">
    <property type="component" value="Unassembled WGS sequence"/>
</dbReference>
<keyword evidence="2 10" id="KW-0444">Lipid biosynthesis</keyword>
<feature type="binding site" evidence="10">
    <location>
        <position position="184"/>
    </location>
    <ligand>
        <name>sn-glycerol 3-phosphate</name>
        <dbReference type="ChEBI" id="CHEBI:57597"/>
    </ligand>
</feature>
<dbReference type="RefSeq" id="WP_092425791.1">
    <property type="nucleotide sequence ID" value="NZ_FNCL01000007.1"/>
</dbReference>
<evidence type="ECO:0000256" key="15">
    <source>
        <dbReference type="RuleBase" id="RU000439"/>
    </source>
</evidence>
<keyword evidence="3 10" id="KW-0547">Nucleotide-binding</keyword>
<keyword evidence="4 10" id="KW-0521">NADP</keyword>
<keyword evidence="8 10" id="KW-0594">Phospholipid biosynthesis</keyword>
<dbReference type="GO" id="GO:0141153">
    <property type="term" value="F:glycerol-3-phosphate dehydrogenase (NADP+) activity"/>
    <property type="evidence" value="ECO:0007669"/>
    <property type="project" value="RHEA"/>
</dbReference>
<evidence type="ECO:0000256" key="11">
    <source>
        <dbReference type="PIRSR" id="PIRSR000114-1"/>
    </source>
</evidence>
<dbReference type="Pfam" id="PF01210">
    <property type="entry name" value="NAD_Gly3P_dh_N"/>
    <property type="match status" value="1"/>
</dbReference>
<evidence type="ECO:0000256" key="4">
    <source>
        <dbReference type="ARBA" id="ARBA00022857"/>
    </source>
</evidence>
<feature type="binding site" evidence="10">
    <location>
        <position position="101"/>
    </location>
    <ligand>
        <name>NADPH</name>
        <dbReference type="ChEBI" id="CHEBI:57783"/>
    </ligand>
</feature>
<accession>A0A1I6U3S1</accession>
<proteinExistence type="inferred from homology"/>
<feature type="binding site" evidence="10">
    <location>
        <position position="248"/>
    </location>
    <ligand>
        <name>sn-glycerol 3-phosphate</name>
        <dbReference type="ChEBI" id="CHEBI:57597"/>
    </ligand>
</feature>
<evidence type="ECO:0000313" key="19">
    <source>
        <dbReference type="Proteomes" id="UP000199392"/>
    </source>
</evidence>
<feature type="binding site" evidence="10">
    <location>
        <position position="101"/>
    </location>
    <ligand>
        <name>sn-glycerol 3-phosphate</name>
        <dbReference type="ChEBI" id="CHEBI:57597"/>
    </ligand>
</feature>
<comment type="similarity">
    <text evidence="1 10 14">Belongs to the NAD-dependent glycerol-3-phosphate dehydrogenase family.</text>
</comment>
<feature type="binding site" evidence="10">
    <location>
        <position position="269"/>
    </location>
    <ligand>
        <name>NADPH</name>
        <dbReference type="ChEBI" id="CHEBI:57783"/>
    </ligand>
</feature>
<comment type="function">
    <text evidence="10">Catalyzes the reduction of the glycolytic intermediate dihydroxyacetone phosphate (DHAP) to sn-glycerol 3-phosphate (G3P), the key precursor for phospholipid synthesis.</text>
</comment>
<keyword evidence="5 10" id="KW-0560">Oxidoreductase</keyword>
<feature type="binding site" evidence="13">
    <location>
        <position position="133"/>
    </location>
    <ligand>
        <name>NAD(+)</name>
        <dbReference type="ChEBI" id="CHEBI:57540"/>
    </ligand>
</feature>
<dbReference type="GO" id="GO:0046167">
    <property type="term" value="P:glycerol-3-phosphate biosynthetic process"/>
    <property type="evidence" value="ECO:0007669"/>
    <property type="project" value="UniProtKB-UniRule"/>
</dbReference>
<dbReference type="GO" id="GO:0006650">
    <property type="term" value="P:glycerophospholipid metabolic process"/>
    <property type="evidence" value="ECO:0007669"/>
    <property type="project" value="UniProtKB-UniRule"/>
</dbReference>
<dbReference type="EC" id="1.1.1.94" evidence="10"/>
<dbReference type="PROSITE" id="PS00957">
    <property type="entry name" value="NAD_G3PDH"/>
    <property type="match status" value="1"/>
</dbReference>
<feature type="binding site" evidence="13">
    <location>
        <position position="248"/>
    </location>
    <ligand>
        <name>NAD(+)</name>
        <dbReference type="ChEBI" id="CHEBI:57540"/>
    </ligand>
</feature>
<keyword evidence="7 10" id="KW-0443">Lipid metabolism</keyword>
<dbReference type="NCBIfam" id="NF000940">
    <property type="entry name" value="PRK00094.1-2"/>
    <property type="match status" value="1"/>
</dbReference>
<dbReference type="InterPro" id="IPR006168">
    <property type="entry name" value="G3P_DH_NAD-dep"/>
</dbReference>